<evidence type="ECO:0000313" key="4">
    <source>
        <dbReference type="Proteomes" id="UP000002573"/>
    </source>
</evidence>
<protein>
    <submittedName>
        <fullName evidence="3">Uncharacterized protein</fullName>
    </submittedName>
</protein>
<dbReference type="Proteomes" id="UP000002573">
    <property type="component" value="Chromosome"/>
</dbReference>
<name>D7DAR6_STAHD</name>
<feature type="transmembrane region" description="Helical" evidence="2">
    <location>
        <begin position="13"/>
        <end position="35"/>
    </location>
</feature>
<dbReference type="RefSeq" id="WP_013142461.1">
    <property type="nucleotide sequence ID" value="NC_014205.1"/>
</dbReference>
<keyword evidence="2" id="KW-0472">Membrane</keyword>
<dbReference type="AlphaFoldDB" id="D7DAR6"/>
<keyword evidence="2" id="KW-1133">Transmembrane helix</keyword>
<keyword evidence="2" id="KW-0812">Transmembrane</keyword>
<organism evidence="3 4">
    <name type="scientific">Staphylothermus hellenicus (strain DSM 12710 / JCM 10830 / BK20S6-10-b1 / P8)</name>
    <dbReference type="NCBI Taxonomy" id="591019"/>
    <lineage>
        <taxon>Archaea</taxon>
        <taxon>Thermoproteota</taxon>
        <taxon>Thermoprotei</taxon>
        <taxon>Desulfurococcales</taxon>
        <taxon>Desulfurococcaceae</taxon>
        <taxon>Staphylothermus</taxon>
    </lineage>
</organism>
<reference evidence="4" key="1">
    <citation type="submission" date="2010-05" db="EMBL/GenBank/DDBJ databases">
        <title>Complete sequence of Staphylothermus hellenicus DSM 12710.</title>
        <authorList>
            <consortium name="US DOE Joint Genome Institute"/>
            <person name="Lucas S."/>
            <person name="Copeland A."/>
            <person name="Lapidus A."/>
            <person name="Cheng J.-F."/>
            <person name="Bruce D."/>
            <person name="Goodwin L."/>
            <person name="Pitluck S."/>
            <person name="Davenport K."/>
            <person name="Detter J.C."/>
            <person name="Han C."/>
            <person name="Tapia R."/>
            <person name="Larimer F."/>
            <person name="Land M."/>
            <person name="Hauser L."/>
            <person name="Kyrpides N."/>
            <person name="Mikhailova N."/>
            <person name="Anderson I.J."/>
            <person name="Woyke T."/>
        </authorList>
    </citation>
    <scope>NUCLEOTIDE SEQUENCE [LARGE SCALE GENOMIC DNA]</scope>
    <source>
        <strain evidence="4">DSM 12710 / JCM 10830 / BK20S6-10-b1 / P8</strain>
    </source>
</reference>
<dbReference type="KEGG" id="shc:Shell_0117"/>
<accession>D7DAR6</accession>
<dbReference type="GeneID" id="9233406"/>
<evidence type="ECO:0000256" key="1">
    <source>
        <dbReference type="SAM" id="MobiDB-lite"/>
    </source>
</evidence>
<evidence type="ECO:0000256" key="2">
    <source>
        <dbReference type="SAM" id="Phobius"/>
    </source>
</evidence>
<keyword evidence="4" id="KW-1185">Reference proteome</keyword>
<dbReference type="eggNOG" id="arCOG12285">
    <property type="taxonomic scope" value="Archaea"/>
</dbReference>
<dbReference type="HOGENOM" id="CLU_584787_0_0_2"/>
<dbReference type="EMBL" id="CP002051">
    <property type="protein sequence ID" value="ADI31263.1"/>
    <property type="molecule type" value="Genomic_DNA"/>
</dbReference>
<feature type="region of interest" description="Disordered" evidence="1">
    <location>
        <begin position="43"/>
        <end position="69"/>
    </location>
</feature>
<gene>
    <name evidence="3" type="ordered locus">Shell_0117</name>
</gene>
<reference evidence="3 4" key="2">
    <citation type="journal article" date="2011" name="Stand. Genomic Sci.">
        <title>Complete genome sequence of Staphylothermus hellenicus P8.</title>
        <authorList>
            <person name="Anderson I."/>
            <person name="Wirth R."/>
            <person name="Lucas S."/>
            <person name="Copeland A."/>
            <person name="Lapidus A."/>
            <person name="Cheng J.F."/>
            <person name="Goodwin L."/>
            <person name="Pitluck S."/>
            <person name="Davenport K."/>
            <person name="Detter J.C."/>
            <person name="Han C."/>
            <person name="Tapia R."/>
            <person name="Land M."/>
            <person name="Hauser L."/>
            <person name="Pati A."/>
            <person name="Mikhailova N."/>
            <person name="Woyke T."/>
            <person name="Klenk H.P."/>
            <person name="Kyrpides N."/>
            <person name="Ivanova N."/>
        </authorList>
    </citation>
    <scope>NUCLEOTIDE SEQUENCE [LARGE SCALE GENOMIC DNA]</scope>
    <source>
        <strain evidence="4">DSM 12710 / JCM 10830 / BK20S6-10-b1 / P8</strain>
    </source>
</reference>
<feature type="compositionally biased region" description="Low complexity" evidence="1">
    <location>
        <begin position="47"/>
        <end position="64"/>
    </location>
</feature>
<sequence>MIGQGDGWLGRKIALILIVVLVAGIVAGALSYYLYSQHKQKPEKTTTQHPYPSTTSTQPPTTTQIPGDKTPPRIYSINYEFLPPDSVSITVNATDNSGISKVLAEVQGENYSLALVDGLCAENITVGAISEIKELPVKIYVFDKFNNYAKTKLTAVPNLEEKFVSLGMSNKISKSSAEEFYSDYQQLVQQLYPENKSLLIPLLKLYSKNSTIFSMLYQSVSQDPQLSKYSCLEKDELISSASQLFLDLGYTGKVKVLIPGTNNYREEFLTKPTIQAFGNYSVAIDSLGLPKHNKSTLFLLGNATQINPAIVDFEPVIVKDMNGKTFVIKSKNIARDVWMIAEHLRRTPYVVNYPEMYEAFSIKVQQNAFDILDNPEMHELGEHYKPTDKIIWEKVIIPQWKYYWNSTPQAGNLSKRICVFPWYNSTLLKEWISNKTDRKIALMYFWELLPRVADLDEWLTHKKNSLS</sequence>
<proteinExistence type="predicted"/>
<dbReference type="OrthoDB" id="387036at2157"/>
<evidence type="ECO:0000313" key="3">
    <source>
        <dbReference type="EMBL" id="ADI31263.1"/>
    </source>
</evidence>